<reference evidence="1 2" key="1">
    <citation type="journal article" date="2020" name="Cell">
        <title>Large-Scale Comparative Analyses of Tick Genomes Elucidate Their Genetic Diversity and Vector Capacities.</title>
        <authorList>
            <consortium name="Tick Genome and Microbiome Consortium (TIGMIC)"/>
            <person name="Jia N."/>
            <person name="Wang J."/>
            <person name="Shi W."/>
            <person name="Du L."/>
            <person name="Sun Y."/>
            <person name="Zhan W."/>
            <person name="Jiang J.F."/>
            <person name="Wang Q."/>
            <person name="Zhang B."/>
            <person name="Ji P."/>
            <person name="Bell-Sakyi L."/>
            <person name="Cui X.M."/>
            <person name="Yuan T.T."/>
            <person name="Jiang B.G."/>
            <person name="Yang W.F."/>
            <person name="Lam T.T."/>
            <person name="Chang Q.C."/>
            <person name="Ding S.J."/>
            <person name="Wang X.J."/>
            <person name="Zhu J.G."/>
            <person name="Ruan X.D."/>
            <person name="Zhao L."/>
            <person name="Wei J.T."/>
            <person name="Ye R.Z."/>
            <person name="Que T.C."/>
            <person name="Du C.H."/>
            <person name="Zhou Y.H."/>
            <person name="Cheng J.X."/>
            <person name="Dai P.F."/>
            <person name="Guo W.B."/>
            <person name="Han X.H."/>
            <person name="Huang E.J."/>
            <person name="Li L.F."/>
            <person name="Wei W."/>
            <person name="Gao Y.C."/>
            <person name="Liu J.Z."/>
            <person name="Shao H.Z."/>
            <person name="Wang X."/>
            <person name="Wang C.C."/>
            <person name="Yang T.C."/>
            <person name="Huo Q.B."/>
            <person name="Li W."/>
            <person name="Chen H.Y."/>
            <person name="Chen S.E."/>
            <person name="Zhou L.G."/>
            <person name="Ni X.B."/>
            <person name="Tian J.H."/>
            <person name="Sheng Y."/>
            <person name="Liu T."/>
            <person name="Pan Y.S."/>
            <person name="Xia L.Y."/>
            <person name="Li J."/>
            <person name="Zhao F."/>
            <person name="Cao W.C."/>
        </authorList>
    </citation>
    <scope>NUCLEOTIDE SEQUENCE [LARGE SCALE GENOMIC DNA]</scope>
    <source>
        <strain evidence="1">Iper-2018</strain>
    </source>
</reference>
<feature type="non-terminal residue" evidence="1">
    <location>
        <position position="70"/>
    </location>
</feature>
<evidence type="ECO:0000313" key="2">
    <source>
        <dbReference type="Proteomes" id="UP000805193"/>
    </source>
</evidence>
<dbReference type="EMBL" id="JABSTQ010006883">
    <property type="protein sequence ID" value="KAG0436534.1"/>
    <property type="molecule type" value="Genomic_DNA"/>
</dbReference>
<organism evidence="1 2">
    <name type="scientific">Ixodes persulcatus</name>
    <name type="common">Taiga tick</name>
    <dbReference type="NCBI Taxonomy" id="34615"/>
    <lineage>
        <taxon>Eukaryota</taxon>
        <taxon>Metazoa</taxon>
        <taxon>Ecdysozoa</taxon>
        <taxon>Arthropoda</taxon>
        <taxon>Chelicerata</taxon>
        <taxon>Arachnida</taxon>
        <taxon>Acari</taxon>
        <taxon>Parasitiformes</taxon>
        <taxon>Ixodida</taxon>
        <taxon>Ixodoidea</taxon>
        <taxon>Ixodidae</taxon>
        <taxon>Ixodinae</taxon>
        <taxon>Ixodes</taxon>
    </lineage>
</organism>
<name>A0AC60QM63_IXOPE</name>
<protein>
    <submittedName>
        <fullName evidence="1">Uncharacterized protein</fullName>
    </submittedName>
</protein>
<dbReference type="Proteomes" id="UP000805193">
    <property type="component" value="Unassembled WGS sequence"/>
</dbReference>
<evidence type="ECO:0000313" key="1">
    <source>
        <dbReference type="EMBL" id="KAG0436534.1"/>
    </source>
</evidence>
<feature type="non-terminal residue" evidence="1">
    <location>
        <position position="1"/>
    </location>
</feature>
<keyword evidence="2" id="KW-1185">Reference proteome</keyword>
<accession>A0AC60QM63</accession>
<gene>
    <name evidence="1" type="ORF">HPB47_017893</name>
</gene>
<comment type="caution">
    <text evidence="1">The sequence shown here is derived from an EMBL/GenBank/DDBJ whole genome shotgun (WGS) entry which is preliminary data.</text>
</comment>
<sequence>QEIKNFRMFVVFRFLNEFANKLYVASTRNIKDFEPCDDADSDAKTVYQAFWDDREKEKNGFYSAQILVMA</sequence>
<proteinExistence type="predicted"/>